<evidence type="ECO:0000313" key="4">
    <source>
        <dbReference type="Proteomes" id="UP000032352"/>
    </source>
</evidence>
<dbReference type="EMBL" id="CP059733">
    <property type="protein sequence ID" value="WDE04388.1"/>
    <property type="molecule type" value="Genomic_DNA"/>
</dbReference>
<keyword evidence="2" id="KW-0472">Membrane</keyword>
<dbReference type="AlphaFoldDB" id="A0AAE9Z370"/>
<name>A0AAE9Z370_9GAMM</name>
<keyword evidence="2" id="KW-0812">Transmembrane</keyword>
<feature type="transmembrane region" description="Helical" evidence="2">
    <location>
        <begin position="158"/>
        <end position="177"/>
    </location>
</feature>
<evidence type="ECO:0000256" key="1">
    <source>
        <dbReference type="SAM" id="MobiDB-lite"/>
    </source>
</evidence>
<feature type="transmembrane region" description="Helical" evidence="2">
    <location>
        <begin position="197"/>
        <end position="216"/>
    </location>
</feature>
<sequence length="348" mass="37783">MDLGAKANQASQASQAGTGGRKSGNEKDFWLSVEHECQAMVKHAFAKGVKVPAKITKLLAQQKLNPQGDDRAEQLTQIHNQLAELVSPAKPVTIMLMAKETEKASLFLFFGRVPLIRKMMMVAILSLVVLIALSLSSYINNENMVTSMFDMEGTRLLFVQAILLASAAIGASFAALFKANSYVTAGCYDPKYESSYWVRFVVGLIAGIILTQLIPINLDTVARAAEGAMGSVSPDGQEEGSGVSHAALRISMALVGGFSANLVYTILDRTVETIASFVSPATSEDPEIQKQALLNQFGQEKIQLISELSAELSKIQQQVMADEDISQSRVQQLLSQYQLFLTSNERTL</sequence>
<accession>A0AAE9Z370</accession>
<organism evidence="3 4">
    <name type="scientific">Thalassomonas viridans</name>
    <dbReference type="NCBI Taxonomy" id="137584"/>
    <lineage>
        <taxon>Bacteria</taxon>
        <taxon>Pseudomonadati</taxon>
        <taxon>Pseudomonadota</taxon>
        <taxon>Gammaproteobacteria</taxon>
        <taxon>Alteromonadales</taxon>
        <taxon>Colwelliaceae</taxon>
        <taxon>Thalassomonas</taxon>
    </lineage>
</organism>
<reference evidence="3 4" key="1">
    <citation type="journal article" date="2015" name="Genome Announc.">
        <title>Draft Genome Sequences of Marine Isolates of Thalassomonas viridans and Thalassomonas actiniarum.</title>
        <authorList>
            <person name="Olonade I."/>
            <person name="van Zyl L.J."/>
            <person name="Trindade M."/>
        </authorList>
    </citation>
    <scope>NUCLEOTIDE SEQUENCE [LARGE SCALE GENOMIC DNA]</scope>
    <source>
        <strain evidence="3 4">XOM25</strain>
    </source>
</reference>
<protein>
    <submittedName>
        <fullName evidence="3">Uncharacterized protein</fullName>
    </submittedName>
</protein>
<dbReference type="RefSeq" id="WP_044841966.1">
    <property type="nucleotide sequence ID" value="NZ_CP059733.1"/>
</dbReference>
<dbReference type="KEGG" id="tvd:SG34_024090"/>
<evidence type="ECO:0000313" key="3">
    <source>
        <dbReference type="EMBL" id="WDE04388.1"/>
    </source>
</evidence>
<proteinExistence type="predicted"/>
<evidence type="ECO:0000256" key="2">
    <source>
        <dbReference type="SAM" id="Phobius"/>
    </source>
</evidence>
<reference evidence="3 4" key="2">
    <citation type="journal article" date="2022" name="Mar. Drugs">
        <title>Bioassay-Guided Fractionation Leads to the Detection of Cholic Acid Generated by the Rare Thalassomonas sp.</title>
        <authorList>
            <person name="Pheiffer F."/>
            <person name="Schneider Y.K."/>
            <person name="Hansen E.H."/>
            <person name="Andersen J.H."/>
            <person name="Isaksson J."/>
            <person name="Busche T."/>
            <person name="R C."/>
            <person name="Kalinowski J."/>
            <person name="Zyl L.V."/>
            <person name="Trindade M."/>
        </authorList>
    </citation>
    <scope>NUCLEOTIDE SEQUENCE [LARGE SCALE GENOMIC DNA]</scope>
    <source>
        <strain evidence="3 4">XOM25</strain>
    </source>
</reference>
<gene>
    <name evidence="3" type="ORF">SG34_024090</name>
</gene>
<feature type="region of interest" description="Disordered" evidence="1">
    <location>
        <begin position="1"/>
        <end position="24"/>
    </location>
</feature>
<dbReference type="Proteomes" id="UP000032352">
    <property type="component" value="Chromosome"/>
</dbReference>
<keyword evidence="2" id="KW-1133">Transmembrane helix</keyword>
<feature type="transmembrane region" description="Helical" evidence="2">
    <location>
        <begin position="119"/>
        <end position="138"/>
    </location>
</feature>
<feature type="compositionally biased region" description="Low complexity" evidence="1">
    <location>
        <begin position="1"/>
        <end position="16"/>
    </location>
</feature>
<keyword evidence="4" id="KW-1185">Reference proteome</keyword>